<accession>A0A0V1I891</accession>
<dbReference type="EMBL" id="JYDP01000001">
    <property type="protein sequence ID" value="KRZ19023.1"/>
    <property type="molecule type" value="Genomic_DNA"/>
</dbReference>
<organism evidence="1 2">
    <name type="scientific">Trichinella zimbabwensis</name>
    <dbReference type="NCBI Taxonomy" id="268475"/>
    <lineage>
        <taxon>Eukaryota</taxon>
        <taxon>Metazoa</taxon>
        <taxon>Ecdysozoa</taxon>
        <taxon>Nematoda</taxon>
        <taxon>Enoplea</taxon>
        <taxon>Dorylaimia</taxon>
        <taxon>Trichinellida</taxon>
        <taxon>Trichinellidae</taxon>
        <taxon>Trichinella</taxon>
    </lineage>
</organism>
<reference evidence="1 2" key="1">
    <citation type="submission" date="2015-01" db="EMBL/GenBank/DDBJ databases">
        <title>Evolution of Trichinella species and genotypes.</title>
        <authorList>
            <person name="Korhonen P.K."/>
            <person name="Edoardo P."/>
            <person name="Giuseppe L.R."/>
            <person name="Gasser R.B."/>
        </authorList>
    </citation>
    <scope>NUCLEOTIDE SEQUENCE [LARGE SCALE GENOMIC DNA]</scope>
    <source>
        <strain evidence="1">ISS1029</strain>
    </source>
</reference>
<comment type="caution">
    <text evidence="1">The sequence shown here is derived from an EMBL/GenBank/DDBJ whole genome shotgun (WGS) entry which is preliminary data.</text>
</comment>
<proteinExistence type="predicted"/>
<evidence type="ECO:0000313" key="2">
    <source>
        <dbReference type="Proteomes" id="UP000055024"/>
    </source>
</evidence>
<gene>
    <name evidence="1" type="ORF">T11_4061</name>
</gene>
<name>A0A0V1I891_9BILA</name>
<keyword evidence="2" id="KW-1185">Reference proteome</keyword>
<evidence type="ECO:0000313" key="1">
    <source>
        <dbReference type="EMBL" id="KRZ19023.1"/>
    </source>
</evidence>
<dbReference type="Proteomes" id="UP000055024">
    <property type="component" value="Unassembled WGS sequence"/>
</dbReference>
<dbReference type="AlphaFoldDB" id="A0A0V1I891"/>
<sequence>MAEDKRKAYRNATIVHFTTIWSKKSLTSINLILNNGFWKPQNPRTKNVKTLPCQNRNIYLLNLVISRD</sequence>
<protein>
    <submittedName>
        <fullName evidence="1">Uncharacterized protein</fullName>
    </submittedName>
</protein>